<proteinExistence type="predicted"/>
<evidence type="ECO:0000256" key="2">
    <source>
        <dbReference type="SAM" id="Phobius"/>
    </source>
</evidence>
<organism evidence="3 4">
    <name type="scientific">Ditylenchus destructor</name>
    <dbReference type="NCBI Taxonomy" id="166010"/>
    <lineage>
        <taxon>Eukaryota</taxon>
        <taxon>Metazoa</taxon>
        <taxon>Ecdysozoa</taxon>
        <taxon>Nematoda</taxon>
        <taxon>Chromadorea</taxon>
        <taxon>Rhabditida</taxon>
        <taxon>Tylenchina</taxon>
        <taxon>Tylenchomorpha</taxon>
        <taxon>Sphaerularioidea</taxon>
        <taxon>Anguinidae</taxon>
        <taxon>Anguininae</taxon>
        <taxon>Ditylenchus</taxon>
    </lineage>
</organism>
<name>A0AAD4QWC1_9BILA</name>
<keyword evidence="2" id="KW-1133">Transmembrane helix</keyword>
<dbReference type="AlphaFoldDB" id="A0AAD4QWC1"/>
<keyword evidence="4" id="KW-1185">Reference proteome</keyword>
<feature type="transmembrane region" description="Helical" evidence="2">
    <location>
        <begin position="15"/>
        <end position="41"/>
    </location>
</feature>
<evidence type="ECO:0000313" key="4">
    <source>
        <dbReference type="Proteomes" id="UP001201812"/>
    </source>
</evidence>
<protein>
    <submittedName>
        <fullName evidence="3">Uncharacterized protein</fullName>
    </submittedName>
</protein>
<sequence>MYASAYQMIDSTAQVFAGMIVLTSILAIGMLLCSLCMIWAYMNSAKQPVQADFMPRYVTWNAQDLPPGAPSALHQHATGTENHHDIEGSTVYY</sequence>
<comment type="caution">
    <text evidence="3">The sequence shown here is derived from an EMBL/GenBank/DDBJ whole genome shotgun (WGS) entry which is preliminary data.</text>
</comment>
<gene>
    <name evidence="3" type="ORF">DdX_20483</name>
</gene>
<keyword evidence="2" id="KW-0812">Transmembrane</keyword>
<evidence type="ECO:0000313" key="3">
    <source>
        <dbReference type="EMBL" id="KAI1693776.1"/>
    </source>
</evidence>
<dbReference type="EMBL" id="JAKKPZ010000585">
    <property type="protein sequence ID" value="KAI1693776.1"/>
    <property type="molecule type" value="Genomic_DNA"/>
</dbReference>
<dbReference type="Proteomes" id="UP001201812">
    <property type="component" value="Unassembled WGS sequence"/>
</dbReference>
<reference evidence="3" key="1">
    <citation type="submission" date="2022-01" db="EMBL/GenBank/DDBJ databases">
        <title>Genome Sequence Resource for Two Populations of Ditylenchus destructor, the Migratory Endoparasitic Phytonematode.</title>
        <authorList>
            <person name="Zhang H."/>
            <person name="Lin R."/>
            <person name="Xie B."/>
        </authorList>
    </citation>
    <scope>NUCLEOTIDE SEQUENCE</scope>
    <source>
        <strain evidence="3">BazhouSP</strain>
    </source>
</reference>
<feature type="region of interest" description="Disordered" evidence="1">
    <location>
        <begin position="71"/>
        <end position="93"/>
    </location>
</feature>
<evidence type="ECO:0000256" key="1">
    <source>
        <dbReference type="SAM" id="MobiDB-lite"/>
    </source>
</evidence>
<keyword evidence="2" id="KW-0472">Membrane</keyword>
<accession>A0AAD4QWC1</accession>